<feature type="chain" id="PRO_5022810783" evidence="1">
    <location>
        <begin position="21"/>
        <end position="172"/>
    </location>
</feature>
<sequence length="172" mass="18521">MRKLTLLFAVVFMTSTAVFAQKKPIASPRDSVSGTIAGATVKIAFGSPAVKGRKIGGEIAPYGKIWRTGANEMTTFETSKALKIGGKTLPAGKYSLFSVPGETEWKFIFNSVTGKWGIKMDGSANDDASKDVLTVMAKAMKSPTMNERMTFKITPKGFTFLWGNVEVPVAVQ</sequence>
<gene>
    <name evidence="2" type="ORF">FRZ54_11815</name>
</gene>
<proteinExistence type="predicted"/>
<dbReference type="EMBL" id="CP042436">
    <property type="protein sequence ID" value="QEC63236.1"/>
    <property type="molecule type" value="Genomic_DNA"/>
</dbReference>
<evidence type="ECO:0000256" key="1">
    <source>
        <dbReference type="SAM" id="SignalP"/>
    </source>
</evidence>
<organism evidence="2 3">
    <name type="scientific">Mucilaginibacter ginsenosidivorans</name>
    <dbReference type="NCBI Taxonomy" id="398053"/>
    <lineage>
        <taxon>Bacteria</taxon>
        <taxon>Pseudomonadati</taxon>
        <taxon>Bacteroidota</taxon>
        <taxon>Sphingobacteriia</taxon>
        <taxon>Sphingobacteriales</taxon>
        <taxon>Sphingobacteriaceae</taxon>
        <taxon>Mucilaginibacter</taxon>
    </lineage>
</organism>
<dbReference type="InterPro" id="IPR021314">
    <property type="entry name" value="DUF2911"/>
</dbReference>
<dbReference type="AlphaFoldDB" id="A0A5B8UXX3"/>
<name>A0A5B8UXX3_9SPHI</name>
<dbReference type="KEGG" id="mgin:FRZ54_11815"/>
<keyword evidence="1" id="KW-0732">Signal</keyword>
<dbReference type="Pfam" id="PF11138">
    <property type="entry name" value="DUF2911"/>
    <property type="match status" value="1"/>
</dbReference>
<reference evidence="2 3" key="1">
    <citation type="journal article" date="2017" name="Curr. Microbiol.">
        <title>Mucilaginibacter ginsenosidivorans sp. nov., Isolated from Soil of Ginseng Field.</title>
        <authorList>
            <person name="Kim M.M."/>
            <person name="Siddiqi M.Z."/>
            <person name="Im W.T."/>
        </authorList>
    </citation>
    <scope>NUCLEOTIDE SEQUENCE [LARGE SCALE GENOMIC DNA]</scope>
    <source>
        <strain evidence="2 3">Gsoil 3017</strain>
    </source>
</reference>
<evidence type="ECO:0000313" key="2">
    <source>
        <dbReference type="EMBL" id="QEC63236.1"/>
    </source>
</evidence>
<dbReference type="Proteomes" id="UP000321479">
    <property type="component" value="Chromosome"/>
</dbReference>
<keyword evidence="3" id="KW-1185">Reference proteome</keyword>
<dbReference type="OrthoDB" id="195456at2"/>
<protein>
    <submittedName>
        <fullName evidence="2">DUF2911 domain-containing protein</fullName>
    </submittedName>
</protein>
<dbReference type="RefSeq" id="WP_147031812.1">
    <property type="nucleotide sequence ID" value="NZ_CP042436.1"/>
</dbReference>
<evidence type="ECO:0000313" key="3">
    <source>
        <dbReference type="Proteomes" id="UP000321479"/>
    </source>
</evidence>
<accession>A0A5B8UXX3</accession>
<feature type="signal peptide" evidence="1">
    <location>
        <begin position="1"/>
        <end position="20"/>
    </location>
</feature>